<comment type="caution">
    <text evidence="1">The sequence shown here is derived from an EMBL/GenBank/DDBJ whole genome shotgun (WGS) entry which is preliminary data.</text>
</comment>
<evidence type="ECO:0000313" key="1">
    <source>
        <dbReference type="EMBL" id="KAJ8344664.1"/>
    </source>
</evidence>
<organism evidence="1 2">
    <name type="scientific">Synaphobranchus kaupii</name>
    <name type="common">Kaup's arrowtooth eel</name>
    <dbReference type="NCBI Taxonomy" id="118154"/>
    <lineage>
        <taxon>Eukaryota</taxon>
        <taxon>Metazoa</taxon>
        <taxon>Chordata</taxon>
        <taxon>Craniata</taxon>
        <taxon>Vertebrata</taxon>
        <taxon>Euteleostomi</taxon>
        <taxon>Actinopterygii</taxon>
        <taxon>Neopterygii</taxon>
        <taxon>Teleostei</taxon>
        <taxon>Anguilliformes</taxon>
        <taxon>Synaphobranchidae</taxon>
        <taxon>Synaphobranchus</taxon>
    </lineage>
</organism>
<protein>
    <submittedName>
        <fullName evidence="1">Uncharacterized protein</fullName>
    </submittedName>
</protein>
<dbReference type="OrthoDB" id="8196415at2759"/>
<name>A0A9Q1ET83_SYNKA</name>
<dbReference type="AlphaFoldDB" id="A0A9Q1ET83"/>
<evidence type="ECO:0000313" key="2">
    <source>
        <dbReference type="Proteomes" id="UP001152622"/>
    </source>
</evidence>
<gene>
    <name evidence="1" type="ORF">SKAU_G00288570</name>
</gene>
<dbReference type="Proteomes" id="UP001152622">
    <property type="component" value="Chromosome 12"/>
</dbReference>
<reference evidence="1" key="1">
    <citation type="journal article" date="2023" name="Science">
        <title>Genome structures resolve the early diversification of teleost fishes.</title>
        <authorList>
            <person name="Parey E."/>
            <person name="Louis A."/>
            <person name="Montfort J."/>
            <person name="Bouchez O."/>
            <person name="Roques C."/>
            <person name="Iampietro C."/>
            <person name="Lluch J."/>
            <person name="Castinel A."/>
            <person name="Donnadieu C."/>
            <person name="Desvignes T."/>
            <person name="Floi Bucao C."/>
            <person name="Jouanno E."/>
            <person name="Wen M."/>
            <person name="Mejri S."/>
            <person name="Dirks R."/>
            <person name="Jansen H."/>
            <person name="Henkel C."/>
            <person name="Chen W.J."/>
            <person name="Zahm M."/>
            <person name="Cabau C."/>
            <person name="Klopp C."/>
            <person name="Thompson A.W."/>
            <person name="Robinson-Rechavi M."/>
            <person name="Braasch I."/>
            <person name="Lecointre G."/>
            <person name="Bobe J."/>
            <person name="Postlethwait J.H."/>
            <person name="Berthelot C."/>
            <person name="Roest Crollius H."/>
            <person name="Guiguen Y."/>
        </authorList>
    </citation>
    <scope>NUCLEOTIDE SEQUENCE</scope>
    <source>
        <strain evidence="1">WJC10195</strain>
    </source>
</reference>
<keyword evidence="2" id="KW-1185">Reference proteome</keyword>
<sequence>MYGILITSDCGWKVLAAAADWWSSLAADERHSGEGLSTFVAVFVHFNRFFVRINPEEGTKCSAKQGTSRKTGSVVKRKVANISSRIPTFLQRLAEFEWRTSN</sequence>
<proteinExistence type="predicted"/>
<dbReference type="EMBL" id="JAINUF010000012">
    <property type="protein sequence ID" value="KAJ8344664.1"/>
    <property type="molecule type" value="Genomic_DNA"/>
</dbReference>
<accession>A0A9Q1ET83</accession>